<gene>
    <name evidence="3" type="ORF">OLMES_2987</name>
</gene>
<dbReference type="CDD" id="cd00093">
    <property type="entry name" value="HTH_XRE"/>
    <property type="match status" value="1"/>
</dbReference>
<evidence type="ECO:0000313" key="4">
    <source>
        <dbReference type="Proteomes" id="UP000196027"/>
    </source>
</evidence>
<evidence type="ECO:0000313" key="3">
    <source>
        <dbReference type="EMBL" id="ARU57031.1"/>
    </source>
</evidence>
<dbReference type="InterPro" id="IPR010982">
    <property type="entry name" value="Lambda_DNA-bd_dom_sf"/>
</dbReference>
<sequence>MQAGSTYAAIVGAVIANKRESLKMPQGDLAEHVGVGQPALSRIEKGESALTIDQLARAAQKLGTSPSALLAEADNTALTMIEQNLLVSYEKPKRSAGKVSTKGLLLLGSTALAALIYAANRREPKSPD</sequence>
<dbReference type="EMBL" id="CP021425">
    <property type="protein sequence ID" value="ARU57031.1"/>
    <property type="molecule type" value="Genomic_DNA"/>
</dbReference>
<keyword evidence="1" id="KW-0472">Membrane</keyword>
<dbReference type="OrthoDB" id="6401124at2"/>
<feature type="domain" description="HTH cro/C1-type" evidence="2">
    <location>
        <begin position="15"/>
        <end position="69"/>
    </location>
</feature>
<dbReference type="Pfam" id="PF01381">
    <property type="entry name" value="HTH_3"/>
    <property type="match status" value="1"/>
</dbReference>
<dbReference type="InterPro" id="IPR001387">
    <property type="entry name" value="Cro/C1-type_HTH"/>
</dbReference>
<name>A0A1Y0I989_9GAMM</name>
<feature type="transmembrane region" description="Helical" evidence="1">
    <location>
        <begin position="103"/>
        <end position="120"/>
    </location>
</feature>
<keyword evidence="4" id="KW-1185">Reference proteome</keyword>
<dbReference type="PROSITE" id="PS50943">
    <property type="entry name" value="HTH_CROC1"/>
    <property type="match status" value="1"/>
</dbReference>
<reference evidence="3 4" key="1">
    <citation type="submission" date="2017-05" db="EMBL/GenBank/DDBJ databases">
        <title>Genomic insights into alkan degradation activity of Oleiphilus messinensis.</title>
        <authorList>
            <person name="Kozyavkin S.A."/>
            <person name="Slesarev A.I."/>
            <person name="Golyshin P.N."/>
            <person name="Korzhenkov A."/>
            <person name="Golyshina O.N."/>
            <person name="Toshchakov S.V."/>
        </authorList>
    </citation>
    <scope>NUCLEOTIDE SEQUENCE [LARGE SCALE GENOMIC DNA]</scope>
    <source>
        <strain evidence="3 4">ME102</strain>
    </source>
</reference>
<evidence type="ECO:0000256" key="1">
    <source>
        <dbReference type="SAM" id="Phobius"/>
    </source>
</evidence>
<dbReference type="GO" id="GO:0003677">
    <property type="term" value="F:DNA binding"/>
    <property type="evidence" value="ECO:0007669"/>
    <property type="project" value="InterPro"/>
</dbReference>
<dbReference type="RefSeq" id="WP_087461965.1">
    <property type="nucleotide sequence ID" value="NZ_CP021425.1"/>
</dbReference>
<accession>A0A1Y0I989</accession>
<protein>
    <submittedName>
        <fullName evidence="3">XRE family transcriptional regulator</fullName>
    </submittedName>
</protein>
<dbReference type="KEGG" id="ome:OLMES_2987"/>
<keyword evidence="1" id="KW-1133">Transmembrane helix</keyword>
<evidence type="ECO:0000259" key="2">
    <source>
        <dbReference type="PROSITE" id="PS50943"/>
    </source>
</evidence>
<dbReference type="Proteomes" id="UP000196027">
    <property type="component" value="Chromosome"/>
</dbReference>
<dbReference type="SMART" id="SM00530">
    <property type="entry name" value="HTH_XRE"/>
    <property type="match status" value="1"/>
</dbReference>
<dbReference type="AlphaFoldDB" id="A0A1Y0I989"/>
<keyword evidence="1" id="KW-0812">Transmembrane</keyword>
<proteinExistence type="predicted"/>
<dbReference type="SUPFAM" id="SSF47413">
    <property type="entry name" value="lambda repressor-like DNA-binding domains"/>
    <property type="match status" value="1"/>
</dbReference>
<dbReference type="Gene3D" id="1.10.260.40">
    <property type="entry name" value="lambda repressor-like DNA-binding domains"/>
    <property type="match status" value="1"/>
</dbReference>
<organism evidence="3 4">
    <name type="scientific">Oleiphilus messinensis</name>
    <dbReference type="NCBI Taxonomy" id="141451"/>
    <lineage>
        <taxon>Bacteria</taxon>
        <taxon>Pseudomonadati</taxon>
        <taxon>Pseudomonadota</taxon>
        <taxon>Gammaproteobacteria</taxon>
        <taxon>Oceanospirillales</taxon>
        <taxon>Oleiphilaceae</taxon>
        <taxon>Oleiphilus</taxon>
    </lineage>
</organism>